<evidence type="ECO:0000256" key="1">
    <source>
        <dbReference type="SAM" id="MobiDB-lite"/>
    </source>
</evidence>
<accession>A0AA88JC65</accession>
<keyword evidence="6" id="KW-1185">Reference proteome</keyword>
<evidence type="ECO:0000313" key="3">
    <source>
        <dbReference type="EMBL" id="GMN71407.1"/>
    </source>
</evidence>
<proteinExistence type="predicted"/>
<dbReference type="Proteomes" id="UP001187192">
    <property type="component" value="Unassembled WGS sequence"/>
</dbReference>
<evidence type="ECO:0000313" key="5">
    <source>
        <dbReference type="EMBL" id="GMN71416.1"/>
    </source>
</evidence>
<feature type="compositionally biased region" description="Basic residues" evidence="1">
    <location>
        <begin position="1"/>
        <end position="14"/>
    </location>
</feature>
<evidence type="ECO:0000313" key="2">
    <source>
        <dbReference type="EMBL" id="GMN71403.1"/>
    </source>
</evidence>
<dbReference type="EMBL" id="BTGU01017789">
    <property type="protein sequence ID" value="GMN71416.1"/>
    <property type="molecule type" value="Genomic_DNA"/>
</dbReference>
<evidence type="ECO:0000313" key="6">
    <source>
        <dbReference type="Proteomes" id="UP001187192"/>
    </source>
</evidence>
<sequence length="24" mass="2876">MAYKKRQVNIRRSRFGNAARRPSL</sequence>
<evidence type="ECO:0000313" key="4">
    <source>
        <dbReference type="EMBL" id="GMN71412.1"/>
    </source>
</evidence>
<protein>
    <submittedName>
        <fullName evidence="2">Uncharacterized protein</fullName>
    </submittedName>
</protein>
<gene>
    <name evidence="2" type="ORF">TIFTF001_055530</name>
    <name evidence="3" type="ORF">TIFTF001_055531</name>
    <name evidence="4" type="ORF">TIFTF001_055532</name>
    <name evidence="5" type="ORF">TIFTF001_055533</name>
</gene>
<dbReference type="EMBL" id="BTGU01017788">
    <property type="protein sequence ID" value="GMN71412.1"/>
    <property type="molecule type" value="Genomic_DNA"/>
</dbReference>
<dbReference type="AlphaFoldDB" id="A0AA88JC65"/>
<comment type="caution">
    <text evidence="2">The sequence shown here is derived from an EMBL/GenBank/DDBJ whole genome shotgun (WGS) entry which is preliminary data.</text>
</comment>
<organism evidence="2 6">
    <name type="scientific">Ficus carica</name>
    <name type="common">Common fig</name>
    <dbReference type="NCBI Taxonomy" id="3494"/>
    <lineage>
        <taxon>Eukaryota</taxon>
        <taxon>Viridiplantae</taxon>
        <taxon>Streptophyta</taxon>
        <taxon>Embryophyta</taxon>
        <taxon>Tracheophyta</taxon>
        <taxon>Spermatophyta</taxon>
        <taxon>Magnoliopsida</taxon>
        <taxon>eudicotyledons</taxon>
        <taxon>Gunneridae</taxon>
        <taxon>Pentapetalae</taxon>
        <taxon>rosids</taxon>
        <taxon>fabids</taxon>
        <taxon>Rosales</taxon>
        <taxon>Moraceae</taxon>
        <taxon>Ficeae</taxon>
        <taxon>Ficus</taxon>
    </lineage>
</organism>
<dbReference type="EMBL" id="BTGU01017786">
    <property type="protein sequence ID" value="GMN71403.1"/>
    <property type="molecule type" value="Genomic_DNA"/>
</dbReference>
<reference evidence="2" key="1">
    <citation type="submission" date="2023-07" db="EMBL/GenBank/DDBJ databases">
        <title>draft genome sequence of fig (Ficus carica).</title>
        <authorList>
            <person name="Takahashi T."/>
            <person name="Nishimura K."/>
        </authorList>
    </citation>
    <scope>NUCLEOTIDE SEQUENCE</scope>
</reference>
<name>A0AA88JC65_FICCA</name>
<feature type="region of interest" description="Disordered" evidence="1">
    <location>
        <begin position="1"/>
        <end position="24"/>
    </location>
</feature>
<dbReference type="EMBL" id="BTGU01017787">
    <property type="protein sequence ID" value="GMN71407.1"/>
    <property type="molecule type" value="Genomic_DNA"/>
</dbReference>